<sequence>MSITVGAYTLVFYFPLLPVLLERRYATALLIMVGLIFLPLDIVKYTTASTVQQISYLSGSYVQVPAEVGLGGLLRPVLNLAILALLTFEAATTRPAAPERAAAGAEGLNLGVAEQV</sequence>
<proteinExistence type="predicted"/>
<organism evidence="2">
    <name type="scientific">mine drainage metagenome</name>
    <dbReference type="NCBI Taxonomy" id="410659"/>
    <lineage>
        <taxon>unclassified sequences</taxon>
        <taxon>metagenomes</taxon>
        <taxon>ecological metagenomes</taxon>
    </lineage>
</organism>
<reference evidence="2" key="1">
    <citation type="submission" date="2016-10" db="EMBL/GenBank/DDBJ databases">
        <title>Sequence of Gallionella enrichment culture.</title>
        <authorList>
            <person name="Poehlein A."/>
            <person name="Muehling M."/>
            <person name="Daniel R."/>
        </authorList>
    </citation>
    <scope>NUCLEOTIDE SEQUENCE</scope>
</reference>
<gene>
    <name evidence="2" type="ORF">GALL_253470</name>
</gene>
<feature type="transmembrane region" description="Helical" evidence="1">
    <location>
        <begin position="25"/>
        <end position="43"/>
    </location>
</feature>
<comment type="caution">
    <text evidence="2">The sequence shown here is derived from an EMBL/GenBank/DDBJ whole genome shotgun (WGS) entry which is preliminary data.</text>
</comment>
<keyword evidence="1" id="KW-0472">Membrane</keyword>
<keyword evidence="1" id="KW-0812">Transmembrane</keyword>
<dbReference type="AlphaFoldDB" id="A0A1J5R9L1"/>
<evidence type="ECO:0000256" key="1">
    <source>
        <dbReference type="SAM" id="Phobius"/>
    </source>
</evidence>
<dbReference type="EMBL" id="MLJW01000224">
    <property type="protein sequence ID" value="OIQ92744.1"/>
    <property type="molecule type" value="Genomic_DNA"/>
</dbReference>
<evidence type="ECO:0000313" key="2">
    <source>
        <dbReference type="EMBL" id="OIQ92744.1"/>
    </source>
</evidence>
<accession>A0A1J5R9L1</accession>
<name>A0A1J5R9L1_9ZZZZ</name>
<keyword evidence="1" id="KW-1133">Transmembrane helix</keyword>
<protein>
    <submittedName>
        <fullName evidence="2">Uncharacterized protein</fullName>
    </submittedName>
</protein>